<protein>
    <submittedName>
        <fullName evidence="1">Zinc-binding protein A33-like</fullName>
    </submittedName>
</protein>
<dbReference type="EMBL" id="QNUK01000010">
    <property type="protein sequence ID" value="KAF5908786.1"/>
    <property type="molecule type" value="Genomic_DNA"/>
</dbReference>
<dbReference type="InterPro" id="IPR050143">
    <property type="entry name" value="TRIM/RBCC"/>
</dbReference>
<evidence type="ECO:0000313" key="2">
    <source>
        <dbReference type="Proteomes" id="UP000727407"/>
    </source>
</evidence>
<comment type="caution">
    <text evidence="1">The sequence shown here is derived from an EMBL/GenBank/DDBJ whole genome shotgun (WGS) entry which is preliminary data.</text>
</comment>
<proteinExistence type="predicted"/>
<dbReference type="Proteomes" id="UP000727407">
    <property type="component" value="Unassembled WGS sequence"/>
</dbReference>
<keyword evidence="2" id="KW-1185">Reference proteome</keyword>
<gene>
    <name evidence="1" type="ORF">DAT39_001422</name>
</gene>
<dbReference type="PANTHER" id="PTHR24103">
    <property type="entry name" value="E3 UBIQUITIN-PROTEIN LIGASE TRIM"/>
    <property type="match status" value="1"/>
</dbReference>
<organism evidence="1 2">
    <name type="scientific">Clarias magur</name>
    <name type="common">Asian catfish</name>
    <name type="synonym">Macropteronotus magur</name>
    <dbReference type="NCBI Taxonomy" id="1594786"/>
    <lineage>
        <taxon>Eukaryota</taxon>
        <taxon>Metazoa</taxon>
        <taxon>Chordata</taxon>
        <taxon>Craniata</taxon>
        <taxon>Vertebrata</taxon>
        <taxon>Euteleostomi</taxon>
        <taxon>Actinopterygii</taxon>
        <taxon>Neopterygii</taxon>
        <taxon>Teleostei</taxon>
        <taxon>Ostariophysi</taxon>
        <taxon>Siluriformes</taxon>
        <taxon>Clariidae</taxon>
        <taxon>Clarias</taxon>
    </lineage>
</organism>
<dbReference type="AlphaFoldDB" id="A0A8J4U278"/>
<sequence length="199" mass="22675">MDGVIEQERCVPSLAVCESPPLLAGLFLSTGPQSVVQGDVIAMEKLDSALKTLKDNFDVVMNLRMISAATLEHIRSQGQIIENQIKHQFMKLHQFLHEEEEARLSVLKEEELKKIDDIKKRDEELMNRIFSLSEIISRTEQDIAADDLTLLQNFNSAMERTQSSSPNPKGFHGALIDEARHLSNLKFRVWEKMQEVAPY</sequence>
<dbReference type="OrthoDB" id="6105938at2759"/>
<feature type="non-terminal residue" evidence="1">
    <location>
        <position position="199"/>
    </location>
</feature>
<name>A0A8J4U278_CLAMG</name>
<accession>A0A8J4U278</accession>
<evidence type="ECO:0000313" key="1">
    <source>
        <dbReference type="EMBL" id="KAF5908786.1"/>
    </source>
</evidence>
<reference evidence="1" key="1">
    <citation type="submission" date="2020-07" db="EMBL/GenBank/DDBJ databases">
        <title>Clarias magur genome sequencing, assembly and annotation.</title>
        <authorList>
            <person name="Kushwaha B."/>
            <person name="Kumar R."/>
            <person name="Das P."/>
            <person name="Joshi C.G."/>
            <person name="Kumar D."/>
            <person name="Nagpure N.S."/>
            <person name="Pandey M."/>
            <person name="Agarwal S."/>
            <person name="Srivastava S."/>
            <person name="Singh M."/>
            <person name="Sahoo L."/>
            <person name="Jayasankar P."/>
            <person name="Meher P.K."/>
            <person name="Koringa P.G."/>
            <person name="Iquebal M.A."/>
            <person name="Das S.P."/>
            <person name="Bit A."/>
            <person name="Patnaik S."/>
            <person name="Patel N."/>
            <person name="Shah T.M."/>
            <person name="Hinsu A."/>
            <person name="Jena J.K."/>
        </authorList>
    </citation>
    <scope>NUCLEOTIDE SEQUENCE</scope>
    <source>
        <strain evidence="1">CIFAMagur01</strain>
        <tissue evidence="1">Testis</tissue>
    </source>
</reference>